<comment type="caution">
    <text evidence="1">The sequence shown here is derived from an EMBL/GenBank/DDBJ whole genome shotgun (WGS) entry which is preliminary data.</text>
</comment>
<dbReference type="EMBL" id="AFFY01000098">
    <property type="protein sequence ID" value="EHG98378.1"/>
    <property type="molecule type" value="Genomic_DNA"/>
</dbReference>
<organism evidence="1 2">
    <name type="scientific">Paraprevotella clara YIT 11840</name>
    <dbReference type="NCBI Taxonomy" id="762968"/>
    <lineage>
        <taxon>Bacteria</taxon>
        <taxon>Pseudomonadati</taxon>
        <taxon>Bacteroidota</taxon>
        <taxon>Bacteroidia</taxon>
        <taxon>Bacteroidales</taxon>
        <taxon>Prevotellaceae</taxon>
        <taxon>Paraprevotella</taxon>
    </lineage>
</organism>
<dbReference type="AlphaFoldDB" id="G5SWZ7"/>
<evidence type="ECO:0000313" key="1">
    <source>
        <dbReference type="EMBL" id="EHG98378.1"/>
    </source>
</evidence>
<protein>
    <submittedName>
        <fullName evidence="1">Uncharacterized protein</fullName>
    </submittedName>
</protein>
<reference evidence="1 2" key="1">
    <citation type="submission" date="2011-03" db="EMBL/GenBank/DDBJ databases">
        <authorList>
            <person name="Weinstock G."/>
            <person name="Sodergren E."/>
            <person name="Clifton S."/>
            <person name="Fulton L."/>
            <person name="Fulton B."/>
            <person name="Courtney L."/>
            <person name="Fronick C."/>
            <person name="Harrison M."/>
            <person name="Strong C."/>
            <person name="Farmer C."/>
            <person name="Delahaunty K."/>
            <person name="Markovic C."/>
            <person name="Hall O."/>
            <person name="Minx P."/>
            <person name="Tomlinson C."/>
            <person name="Mitreva M."/>
            <person name="Hou S."/>
            <person name="Chen J."/>
            <person name="Wollam A."/>
            <person name="Pepin K.H."/>
            <person name="Johnson M."/>
            <person name="Bhonagiri V."/>
            <person name="Zhang X."/>
            <person name="Suruliraj S."/>
            <person name="Warren W."/>
            <person name="Chinwalla A."/>
            <person name="Mardis E.R."/>
            <person name="Wilson R.K."/>
        </authorList>
    </citation>
    <scope>NUCLEOTIDE SEQUENCE [LARGE SCALE GENOMIC DNA]</scope>
    <source>
        <strain evidence="1 2">YIT 11840</strain>
    </source>
</reference>
<dbReference type="STRING" id="762968.HMPREF9441_03925"/>
<accession>G5SWZ7</accession>
<gene>
    <name evidence="1" type="ORF">HMPREF9441_03925</name>
</gene>
<name>G5SWZ7_9BACT</name>
<dbReference type="Proteomes" id="UP000003598">
    <property type="component" value="Unassembled WGS sequence"/>
</dbReference>
<dbReference type="HOGENOM" id="CLU_2357159_0_0_10"/>
<evidence type="ECO:0000313" key="2">
    <source>
        <dbReference type="Proteomes" id="UP000003598"/>
    </source>
</evidence>
<keyword evidence="2" id="KW-1185">Reference proteome</keyword>
<proteinExistence type="predicted"/>
<sequence length="96" mass="10693">MPIYPDQGGMHVIGQTEKKLAAFQPMQAPAQANHGITFLQLPVGVIFPTLIHHIRQEVERKGRMHTVSAPMPEPFQPNPLSVEHSCILMFVLAQQS</sequence>